<proteinExistence type="predicted"/>
<dbReference type="Proteomes" id="UP000007819">
    <property type="component" value="Unassembled WGS sequence"/>
</dbReference>
<dbReference type="GeneID" id="103309224"/>
<name>A0A8R2F863_ACYPI</name>
<dbReference type="AlphaFoldDB" id="A0A8R2F863"/>
<reference evidence="2" key="2">
    <citation type="submission" date="2022-06" db="UniProtKB">
        <authorList>
            <consortium name="EnsemblMetazoa"/>
        </authorList>
    </citation>
    <scope>IDENTIFICATION</scope>
</reference>
<evidence type="ECO:0000259" key="1">
    <source>
        <dbReference type="Pfam" id="PF14291"/>
    </source>
</evidence>
<dbReference type="Pfam" id="PF14291">
    <property type="entry name" value="DUF4371"/>
    <property type="match status" value="1"/>
</dbReference>
<dbReference type="PANTHER" id="PTHR45749">
    <property type="match status" value="1"/>
</dbReference>
<evidence type="ECO:0000313" key="2">
    <source>
        <dbReference type="EnsemblMetazoa" id="XP_008182357.1"/>
    </source>
</evidence>
<dbReference type="InterPro" id="IPR025398">
    <property type="entry name" value="DUF4371"/>
</dbReference>
<dbReference type="RefSeq" id="XP_008182357.1">
    <property type="nucleotide sequence ID" value="XM_008184135.1"/>
</dbReference>
<reference evidence="3" key="1">
    <citation type="submission" date="2010-06" db="EMBL/GenBank/DDBJ databases">
        <authorList>
            <person name="Jiang H."/>
            <person name="Abraham K."/>
            <person name="Ali S."/>
            <person name="Alsbrooks S.L."/>
            <person name="Anim B.N."/>
            <person name="Anosike U.S."/>
            <person name="Attaway T."/>
            <person name="Bandaranaike D.P."/>
            <person name="Battles P.K."/>
            <person name="Bell S.N."/>
            <person name="Bell A.V."/>
            <person name="Beltran B."/>
            <person name="Bickham C."/>
            <person name="Bustamante Y."/>
            <person name="Caleb T."/>
            <person name="Canada A."/>
            <person name="Cardenas V."/>
            <person name="Carter K."/>
            <person name="Chacko J."/>
            <person name="Chandrabose M.N."/>
            <person name="Chavez D."/>
            <person name="Chavez A."/>
            <person name="Chen L."/>
            <person name="Chu H.-S."/>
            <person name="Claassen K.J."/>
            <person name="Cockrell R."/>
            <person name="Collins M."/>
            <person name="Cooper J.A."/>
            <person name="Cree A."/>
            <person name="Curry S.M."/>
            <person name="Da Y."/>
            <person name="Dao M.D."/>
            <person name="Das B."/>
            <person name="Davila M.-L."/>
            <person name="Davy-Carroll L."/>
            <person name="Denson S."/>
            <person name="Dinh H."/>
            <person name="Ebong V.E."/>
            <person name="Edwards J.R."/>
            <person name="Egan A."/>
            <person name="El-Daye J."/>
            <person name="Escobedo L."/>
            <person name="Fernandez S."/>
            <person name="Fernando P.R."/>
            <person name="Flagg N."/>
            <person name="Forbes L.D."/>
            <person name="Fowler R.G."/>
            <person name="Fu Q."/>
            <person name="Gabisi R.A."/>
            <person name="Ganer J."/>
            <person name="Garbino Pronczuk A."/>
            <person name="Garcia R.M."/>
            <person name="Garner T."/>
            <person name="Garrett T.E."/>
            <person name="Gonzalez D.A."/>
            <person name="Hamid H."/>
            <person name="Hawkins E.S."/>
            <person name="Hirani K."/>
            <person name="Hogues M.E."/>
            <person name="Hollins B."/>
            <person name="Hsiao C.-H."/>
            <person name="Jabil R."/>
            <person name="James M.L."/>
            <person name="Jhangiani S.N."/>
            <person name="Johnson B."/>
            <person name="Johnson Q."/>
            <person name="Joshi V."/>
            <person name="Kalu J.B."/>
            <person name="Kam C."/>
            <person name="Kashfia A."/>
            <person name="Keebler J."/>
            <person name="Kisamo H."/>
            <person name="Kovar C.L."/>
            <person name="Lago L.A."/>
            <person name="Lai C.-Y."/>
            <person name="Laidlaw J."/>
            <person name="Lara F."/>
            <person name="Le T.-K."/>
            <person name="Lee S.L."/>
            <person name="Legall F.H."/>
            <person name="Lemon S.J."/>
            <person name="Lewis L.R."/>
            <person name="Li B."/>
            <person name="Liu Y."/>
            <person name="Liu Y.-S."/>
            <person name="Lopez J."/>
            <person name="Lozado R.J."/>
            <person name="Lu J."/>
            <person name="Madu R.C."/>
            <person name="Maheshwari M."/>
            <person name="Maheshwari R."/>
            <person name="Malloy K."/>
            <person name="Martinez E."/>
            <person name="Mathew T."/>
            <person name="Mercado I.C."/>
            <person name="Mercado C."/>
            <person name="Meyer B."/>
            <person name="Montgomery K."/>
            <person name="Morgan M.B."/>
            <person name="Munidasa M."/>
            <person name="Nazareth L.V."/>
            <person name="Nelson J."/>
            <person name="Ng B.M."/>
            <person name="Nguyen N.B."/>
            <person name="Nguyen P.Q."/>
            <person name="Nguyen T."/>
            <person name="Obregon M."/>
            <person name="Okwuonu G.O."/>
            <person name="Onwere C.G."/>
            <person name="Orozco G."/>
            <person name="Parra A."/>
            <person name="Patel S."/>
            <person name="Patil S."/>
            <person name="Perez A."/>
            <person name="Perez Y."/>
            <person name="Pham C."/>
            <person name="Primus E.L."/>
            <person name="Pu L.-L."/>
            <person name="Puazo M."/>
            <person name="Qin X."/>
            <person name="Quiroz J.B."/>
            <person name="Reese J."/>
            <person name="Richards S."/>
            <person name="Rives C.M."/>
            <person name="Robberts R."/>
            <person name="Ruiz S.J."/>
            <person name="Ruiz M.J."/>
            <person name="Santibanez J."/>
            <person name="Schneider B.W."/>
            <person name="Sisson I."/>
            <person name="Smith M."/>
            <person name="Sodergren E."/>
            <person name="Song X.-Z."/>
            <person name="Song B.B."/>
            <person name="Summersgill H."/>
            <person name="Thelus R."/>
            <person name="Thornton R.D."/>
            <person name="Trejos Z.Y."/>
            <person name="Usmani K."/>
            <person name="Vattathil S."/>
            <person name="Villasana D."/>
            <person name="Walker D.L."/>
            <person name="Wang S."/>
            <person name="Wang K."/>
            <person name="White C.S."/>
            <person name="Williams A.C."/>
            <person name="Williamson J."/>
            <person name="Wilson K."/>
            <person name="Woghiren I.O."/>
            <person name="Woodworth J.R."/>
            <person name="Worley K.C."/>
            <person name="Wright R.A."/>
            <person name="Wu W."/>
            <person name="Young L."/>
            <person name="Zhang L."/>
            <person name="Zhang J."/>
            <person name="Zhu Y."/>
            <person name="Muzny D.M."/>
            <person name="Weinstock G."/>
            <person name="Gibbs R.A."/>
        </authorList>
    </citation>
    <scope>NUCLEOTIDE SEQUENCE [LARGE SCALE GENOMIC DNA]</scope>
    <source>
        <strain evidence="3">LSR1</strain>
    </source>
</reference>
<dbReference type="PANTHER" id="PTHR45749:SF21">
    <property type="entry name" value="DUF4371 DOMAIN-CONTAINING PROTEIN"/>
    <property type="match status" value="1"/>
</dbReference>
<sequence length="254" mass="29647">MFNLSWLERWSWLAFSKIEKGEFCKYCVLFYKSEYAGKSMNSPPISLVIQPFCNWKHAISIFNNHQNNEDRKFSKLKAVEFSKIIDQKQNDIIVQMQGLALRGEHDFGELSLNTPIKNYGNFRSLLRYRIESGDNLFLNHIQNCNKNASYISANVQNDIVSVISEYMQHYICDKIRKEKYFAILADETKYISHVEQFSLCIRYLEKSSNFEKDNTYIIREDFLQFVPVHSTVGSELDNTIISTLTSLGLNLKNA</sequence>
<dbReference type="OrthoDB" id="6618661at2759"/>
<dbReference type="KEGG" id="api:103309224"/>
<feature type="domain" description="DUF4371" evidence="1">
    <location>
        <begin position="96"/>
        <end position="253"/>
    </location>
</feature>
<organism evidence="2 3">
    <name type="scientific">Acyrthosiphon pisum</name>
    <name type="common">Pea aphid</name>
    <dbReference type="NCBI Taxonomy" id="7029"/>
    <lineage>
        <taxon>Eukaryota</taxon>
        <taxon>Metazoa</taxon>
        <taxon>Ecdysozoa</taxon>
        <taxon>Arthropoda</taxon>
        <taxon>Hexapoda</taxon>
        <taxon>Insecta</taxon>
        <taxon>Pterygota</taxon>
        <taxon>Neoptera</taxon>
        <taxon>Paraneoptera</taxon>
        <taxon>Hemiptera</taxon>
        <taxon>Sternorrhyncha</taxon>
        <taxon>Aphidomorpha</taxon>
        <taxon>Aphidoidea</taxon>
        <taxon>Aphididae</taxon>
        <taxon>Macrosiphini</taxon>
        <taxon>Acyrthosiphon</taxon>
    </lineage>
</organism>
<dbReference type="EnsemblMetazoa" id="XM_008184135.1">
    <property type="protein sequence ID" value="XP_008182357.1"/>
    <property type="gene ID" value="LOC103309224"/>
</dbReference>
<evidence type="ECO:0000313" key="3">
    <source>
        <dbReference type="Proteomes" id="UP000007819"/>
    </source>
</evidence>
<accession>A0A8R2F863</accession>
<protein>
    <recommendedName>
        <fullName evidence="1">DUF4371 domain-containing protein</fullName>
    </recommendedName>
</protein>
<keyword evidence="3" id="KW-1185">Reference proteome</keyword>